<gene>
    <name evidence="2" type="ORF">E4680_03245</name>
</gene>
<dbReference type="Gene3D" id="3.40.50.150">
    <property type="entry name" value="Vaccinia Virus protein VP39"/>
    <property type="match status" value="1"/>
</dbReference>
<accession>A0A4Z0FC63</accession>
<dbReference type="Proteomes" id="UP000297890">
    <property type="component" value="Unassembled WGS sequence"/>
</dbReference>
<dbReference type="InterPro" id="IPR006342">
    <property type="entry name" value="FkbM_mtfrase"/>
</dbReference>
<dbReference type="SUPFAM" id="SSF53335">
    <property type="entry name" value="S-adenosyl-L-methionine-dependent methyltransferases"/>
    <property type="match status" value="1"/>
</dbReference>
<dbReference type="PANTHER" id="PTHR34203">
    <property type="entry name" value="METHYLTRANSFERASE, FKBM FAMILY PROTEIN"/>
    <property type="match status" value="1"/>
</dbReference>
<evidence type="ECO:0000313" key="2">
    <source>
        <dbReference type="EMBL" id="TFZ83527.1"/>
    </source>
</evidence>
<dbReference type="InterPro" id="IPR052514">
    <property type="entry name" value="SAM-dependent_MTase"/>
</dbReference>
<organism evidence="2 3">
    <name type="scientific">Candidatus Macondimonas diazotrophica</name>
    <dbReference type="NCBI Taxonomy" id="2305248"/>
    <lineage>
        <taxon>Bacteria</taxon>
        <taxon>Pseudomonadati</taxon>
        <taxon>Pseudomonadota</taxon>
        <taxon>Gammaproteobacteria</taxon>
        <taxon>Chromatiales</taxon>
        <taxon>Ectothiorhodospiraceae</taxon>
        <taxon>Candidatus Macondimonas</taxon>
    </lineage>
</organism>
<name>A0A4Z0FC63_9GAMM</name>
<dbReference type="Pfam" id="PF05050">
    <property type="entry name" value="Methyltransf_21"/>
    <property type="match status" value="1"/>
</dbReference>
<evidence type="ECO:0000313" key="3">
    <source>
        <dbReference type="Proteomes" id="UP000297890"/>
    </source>
</evidence>
<dbReference type="InterPro" id="IPR029063">
    <property type="entry name" value="SAM-dependent_MTases_sf"/>
</dbReference>
<comment type="caution">
    <text evidence="2">The sequence shown here is derived from an EMBL/GenBank/DDBJ whole genome shotgun (WGS) entry which is preliminary data.</text>
</comment>
<dbReference type="OrthoDB" id="4104638at2"/>
<keyword evidence="3" id="KW-1185">Reference proteome</keyword>
<proteinExistence type="predicted"/>
<dbReference type="AlphaFoldDB" id="A0A4Z0FC63"/>
<keyword evidence="2" id="KW-0489">Methyltransferase</keyword>
<dbReference type="EMBL" id="SRIO01000003">
    <property type="protein sequence ID" value="TFZ83527.1"/>
    <property type="molecule type" value="Genomic_DNA"/>
</dbReference>
<evidence type="ECO:0000259" key="1">
    <source>
        <dbReference type="Pfam" id="PF05050"/>
    </source>
</evidence>
<keyword evidence="2" id="KW-0808">Transferase</keyword>
<sequence>MDWRSQWGWMRSWVLYRSNPLHRRRLAAFYRSFIGRDSLCFDIGAHMGNRVDAWRDLGAHVVAVEPQPLFARALRRRYRDDERVHLEAVALGERPGRCTLMISRRTPTVSTLNPAWRQVMAVNPRFRRVRWDATCEVTVLTLDDLIDCYGVPAFCKLDVEGAEALVLAGLSQPLPTLSMEYSPADPQGVRDCIARLGELGRYQYRRSVGESLHWSGDWMTPEGALADLGRLTPDQPAGDLYARRVA</sequence>
<dbReference type="NCBIfam" id="TIGR01444">
    <property type="entry name" value="fkbM_fam"/>
    <property type="match status" value="1"/>
</dbReference>
<protein>
    <submittedName>
        <fullName evidence="2">FkbM family methyltransferase</fullName>
    </submittedName>
</protein>
<dbReference type="GO" id="GO:0032259">
    <property type="term" value="P:methylation"/>
    <property type="evidence" value="ECO:0007669"/>
    <property type="project" value="UniProtKB-KW"/>
</dbReference>
<reference evidence="2 3" key="1">
    <citation type="journal article" date="2019" name="ISME J.">
        <title>Candidatus Macondimonas diazotrophica, a novel gammaproteobacterial genus dominating crude-oil-contaminated coastal sediments.</title>
        <authorList>
            <person name="Karthikeyan S."/>
            <person name="Konstantinidis K."/>
        </authorList>
    </citation>
    <scope>NUCLEOTIDE SEQUENCE [LARGE SCALE GENOMIC DNA]</scope>
    <source>
        <strain evidence="2 3">KTK01</strain>
    </source>
</reference>
<feature type="domain" description="Methyltransferase FkbM" evidence="1">
    <location>
        <begin position="42"/>
        <end position="183"/>
    </location>
</feature>
<dbReference type="PANTHER" id="PTHR34203:SF15">
    <property type="entry name" value="SLL1173 PROTEIN"/>
    <property type="match status" value="1"/>
</dbReference>
<dbReference type="GO" id="GO:0008168">
    <property type="term" value="F:methyltransferase activity"/>
    <property type="evidence" value="ECO:0007669"/>
    <property type="project" value="UniProtKB-KW"/>
</dbReference>